<accession>A0ABS9X915</accession>
<protein>
    <submittedName>
        <fullName evidence="1">Uncharacterized protein</fullName>
    </submittedName>
</protein>
<comment type="caution">
    <text evidence="1">The sequence shown here is derived from an EMBL/GenBank/DDBJ whole genome shotgun (WGS) entry which is preliminary data.</text>
</comment>
<keyword evidence="2" id="KW-1185">Reference proteome</keyword>
<organism evidence="1 2">
    <name type="scientific">Colwellia maritima</name>
    <dbReference type="NCBI Taxonomy" id="2912588"/>
    <lineage>
        <taxon>Bacteria</taxon>
        <taxon>Pseudomonadati</taxon>
        <taxon>Pseudomonadota</taxon>
        <taxon>Gammaproteobacteria</taxon>
        <taxon>Alteromonadales</taxon>
        <taxon>Colwelliaceae</taxon>
        <taxon>Colwellia</taxon>
    </lineage>
</organism>
<dbReference type="RefSeq" id="WP_242289040.1">
    <property type="nucleotide sequence ID" value="NZ_JAKKSL010000007.1"/>
</dbReference>
<name>A0ABS9X915_9GAMM</name>
<evidence type="ECO:0000313" key="2">
    <source>
        <dbReference type="Proteomes" id="UP001139646"/>
    </source>
</evidence>
<dbReference type="EMBL" id="JAKKSL010000007">
    <property type="protein sequence ID" value="MCI2285971.1"/>
    <property type="molecule type" value="Genomic_DNA"/>
</dbReference>
<gene>
    <name evidence="1" type="ORF">L3081_24400</name>
</gene>
<reference evidence="1" key="1">
    <citation type="submission" date="2022-01" db="EMBL/GenBank/DDBJ databases">
        <title>Colwellia maritima, isolated from seawater.</title>
        <authorList>
            <person name="Kristyanto S."/>
            <person name="Jung J."/>
            <person name="Jeon C.O."/>
        </authorList>
    </citation>
    <scope>NUCLEOTIDE SEQUENCE</scope>
    <source>
        <strain evidence="1">MSW7</strain>
    </source>
</reference>
<proteinExistence type="predicted"/>
<dbReference type="Proteomes" id="UP001139646">
    <property type="component" value="Unassembled WGS sequence"/>
</dbReference>
<sequence length="64" mass="7291">MIKNEYVEVRNKRNTVIVRAKSGKQIDRLLKKLGMFNLLGESLNKVNLVTSFNLPLGTIFQGEI</sequence>
<evidence type="ECO:0000313" key="1">
    <source>
        <dbReference type="EMBL" id="MCI2285971.1"/>
    </source>
</evidence>